<evidence type="ECO:0000313" key="1">
    <source>
        <dbReference type="EnsemblPlants" id="TuG1812G0300003932.01.T01.cds376814"/>
    </source>
</evidence>
<proteinExistence type="predicted"/>
<accession>A0A8R7TYC8</accession>
<dbReference type="AlphaFoldDB" id="A0A8R7TYC8"/>
<sequence length="211" mass="22790">MEVMTMLPLSAMRRSTLTTMNADVESRPEVGSSRNRRMGSWMMSVPMETLRRSPPETPRWPSSPMMVLAAARRPSWSMSACTRARFLAAQSERGRRKSAAKESVSVTVSMGNSRSSCMTYADMDLRMLPVSGSPLSVTEPLSASREMRLARASMSVDLPEPLAPITARISPSLASPETPASSALVRGACASGAAVTRSDRRCTGRQSPPPP</sequence>
<protein>
    <submittedName>
        <fullName evidence="1">Uncharacterized protein</fullName>
    </submittedName>
</protein>
<dbReference type="Gramene" id="TuG1812G0300003932.01.T01">
    <property type="protein sequence ID" value="TuG1812G0300003932.01.T01.cds376814"/>
    <property type="gene ID" value="TuG1812G0300003932.01"/>
</dbReference>
<reference evidence="1" key="2">
    <citation type="submission" date="2018-03" db="EMBL/GenBank/DDBJ databases">
        <title>The Triticum urartu genome reveals the dynamic nature of wheat genome evolution.</title>
        <authorList>
            <person name="Ling H."/>
            <person name="Ma B."/>
            <person name="Shi X."/>
            <person name="Liu H."/>
            <person name="Dong L."/>
            <person name="Sun H."/>
            <person name="Cao Y."/>
            <person name="Gao Q."/>
            <person name="Zheng S."/>
            <person name="Li Y."/>
            <person name="Yu Y."/>
            <person name="Du H."/>
            <person name="Qi M."/>
            <person name="Li Y."/>
            <person name="Yu H."/>
            <person name="Cui Y."/>
            <person name="Wang N."/>
            <person name="Chen C."/>
            <person name="Wu H."/>
            <person name="Zhao Y."/>
            <person name="Zhang J."/>
            <person name="Li Y."/>
            <person name="Zhou W."/>
            <person name="Zhang B."/>
            <person name="Hu W."/>
            <person name="Eijk M."/>
            <person name="Tang J."/>
            <person name="Witsenboer H."/>
            <person name="Zhao S."/>
            <person name="Li Z."/>
            <person name="Zhang A."/>
            <person name="Wang D."/>
            <person name="Liang C."/>
        </authorList>
    </citation>
    <scope>NUCLEOTIDE SEQUENCE [LARGE SCALE GENOMIC DNA]</scope>
    <source>
        <strain evidence="1">cv. G1812</strain>
    </source>
</reference>
<keyword evidence="2" id="KW-1185">Reference proteome</keyword>
<reference evidence="1" key="3">
    <citation type="submission" date="2022-06" db="UniProtKB">
        <authorList>
            <consortium name="EnsemblPlants"/>
        </authorList>
    </citation>
    <scope>IDENTIFICATION</scope>
</reference>
<reference evidence="2" key="1">
    <citation type="journal article" date="2013" name="Nature">
        <title>Draft genome of the wheat A-genome progenitor Triticum urartu.</title>
        <authorList>
            <person name="Ling H.Q."/>
            <person name="Zhao S."/>
            <person name="Liu D."/>
            <person name="Wang J."/>
            <person name="Sun H."/>
            <person name="Zhang C."/>
            <person name="Fan H."/>
            <person name="Li D."/>
            <person name="Dong L."/>
            <person name="Tao Y."/>
            <person name="Gao C."/>
            <person name="Wu H."/>
            <person name="Li Y."/>
            <person name="Cui Y."/>
            <person name="Guo X."/>
            <person name="Zheng S."/>
            <person name="Wang B."/>
            <person name="Yu K."/>
            <person name="Liang Q."/>
            <person name="Yang W."/>
            <person name="Lou X."/>
            <person name="Chen J."/>
            <person name="Feng M."/>
            <person name="Jian J."/>
            <person name="Zhang X."/>
            <person name="Luo G."/>
            <person name="Jiang Y."/>
            <person name="Liu J."/>
            <person name="Wang Z."/>
            <person name="Sha Y."/>
            <person name="Zhang B."/>
            <person name="Wu H."/>
            <person name="Tang D."/>
            <person name="Shen Q."/>
            <person name="Xue P."/>
            <person name="Zou S."/>
            <person name="Wang X."/>
            <person name="Liu X."/>
            <person name="Wang F."/>
            <person name="Yang Y."/>
            <person name="An X."/>
            <person name="Dong Z."/>
            <person name="Zhang K."/>
            <person name="Zhang X."/>
            <person name="Luo M.C."/>
            <person name="Dvorak J."/>
            <person name="Tong Y."/>
            <person name="Wang J."/>
            <person name="Yang H."/>
            <person name="Li Z."/>
            <person name="Wang D."/>
            <person name="Zhang A."/>
            <person name="Wang J."/>
        </authorList>
    </citation>
    <scope>NUCLEOTIDE SEQUENCE</scope>
    <source>
        <strain evidence="2">cv. G1812</strain>
    </source>
</reference>
<dbReference type="Proteomes" id="UP000015106">
    <property type="component" value="Chromosome 3"/>
</dbReference>
<organism evidence="1 2">
    <name type="scientific">Triticum urartu</name>
    <name type="common">Red wild einkorn</name>
    <name type="synonym">Crithodium urartu</name>
    <dbReference type="NCBI Taxonomy" id="4572"/>
    <lineage>
        <taxon>Eukaryota</taxon>
        <taxon>Viridiplantae</taxon>
        <taxon>Streptophyta</taxon>
        <taxon>Embryophyta</taxon>
        <taxon>Tracheophyta</taxon>
        <taxon>Spermatophyta</taxon>
        <taxon>Magnoliopsida</taxon>
        <taxon>Liliopsida</taxon>
        <taxon>Poales</taxon>
        <taxon>Poaceae</taxon>
        <taxon>BOP clade</taxon>
        <taxon>Pooideae</taxon>
        <taxon>Triticodae</taxon>
        <taxon>Triticeae</taxon>
        <taxon>Triticinae</taxon>
        <taxon>Triticum</taxon>
    </lineage>
</organism>
<evidence type="ECO:0000313" key="2">
    <source>
        <dbReference type="Proteomes" id="UP000015106"/>
    </source>
</evidence>
<dbReference type="EnsemblPlants" id="TuG1812G0300003932.01.T01">
    <property type="protein sequence ID" value="TuG1812G0300003932.01.T01.cds376814"/>
    <property type="gene ID" value="TuG1812G0300003932.01"/>
</dbReference>
<name>A0A8R7TYC8_TRIUA</name>